<keyword evidence="2 5" id="KW-0812">Transmembrane</keyword>
<reference evidence="7 8" key="1">
    <citation type="submission" date="2021-03" db="EMBL/GenBank/DDBJ databases">
        <title>Genomic and phenotypic characterization of Chloracidobacterium isolates provides evidence for multiple species.</title>
        <authorList>
            <person name="Saini M.K."/>
            <person name="Costas A.M.G."/>
            <person name="Tank M."/>
            <person name="Bryant D.A."/>
        </authorList>
    </citation>
    <scope>NUCLEOTIDE SEQUENCE [LARGE SCALE GENOMIC DNA]</scope>
    <source>
        <strain evidence="7 8">BV2-C</strain>
    </source>
</reference>
<dbReference type="Gene3D" id="2.40.50.140">
    <property type="entry name" value="Nucleic acid-binding proteins"/>
    <property type="match status" value="1"/>
</dbReference>
<name>A0ABX8B4U1_9BACT</name>
<feature type="transmembrane region" description="Helical" evidence="5">
    <location>
        <begin position="7"/>
        <end position="34"/>
    </location>
</feature>
<feature type="transmembrane region" description="Helical" evidence="5">
    <location>
        <begin position="40"/>
        <end position="67"/>
    </location>
</feature>
<protein>
    <submittedName>
        <fullName evidence="7">NfeD family protein</fullName>
    </submittedName>
</protein>
<accession>A0ABX8B4U1</accession>
<evidence type="ECO:0000256" key="4">
    <source>
        <dbReference type="ARBA" id="ARBA00023136"/>
    </source>
</evidence>
<evidence type="ECO:0000256" key="3">
    <source>
        <dbReference type="ARBA" id="ARBA00022989"/>
    </source>
</evidence>
<gene>
    <name evidence="7" type="ORF">J8C06_06035</name>
</gene>
<keyword evidence="8" id="KW-1185">Reference proteome</keyword>
<evidence type="ECO:0000256" key="1">
    <source>
        <dbReference type="ARBA" id="ARBA00004141"/>
    </source>
</evidence>
<dbReference type="RefSeq" id="WP_211427830.1">
    <property type="nucleotide sequence ID" value="NZ_CP072648.1"/>
</dbReference>
<evidence type="ECO:0000259" key="6">
    <source>
        <dbReference type="Pfam" id="PF01957"/>
    </source>
</evidence>
<keyword evidence="3 5" id="KW-1133">Transmembrane helix</keyword>
<keyword evidence="4 5" id="KW-0472">Membrane</keyword>
<evidence type="ECO:0000256" key="2">
    <source>
        <dbReference type="ARBA" id="ARBA00022692"/>
    </source>
</evidence>
<dbReference type="SUPFAM" id="SSF141322">
    <property type="entry name" value="NfeD domain-like"/>
    <property type="match status" value="1"/>
</dbReference>
<evidence type="ECO:0000313" key="8">
    <source>
        <dbReference type="Proteomes" id="UP000676506"/>
    </source>
</evidence>
<evidence type="ECO:0000313" key="7">
    <source>
        <dbReference type="EMBL" id="QUW01938.1"/>
    </source>
</evidence>
<comment type="subcellular location">
    <subcellularLocation>
        <location evidence="1">Membrane</location>
        <topology evidence="1">Multi-pass membrane protein</topology>
    </subcellularLocation>
</comment>
<organism evidence="7 8">
    <name type="scientific">Chloracidobacterium validum</name>
    <dbReference type="NCBI Taxonomy" id="2821543"/>
    <lineage>
        <taxon>Bacteria</taxon>
        <taxon>Pseudomonadati</taxon>
        <taxon>Acidobacteriota</taxon>
        <taxon>Terriglobia</taxon>
        <taxon>Terriglobales</taxon>
        <taxon>Acidobacteriaceae</taxon>
        <taxon>Chloracidobacterium</taxon>
    </lineage>
</organism>
<dbReference type="InterPro" id="IPR052165">
    <property type="entry name" value="Membrane_assoc_protease"/>
</dbReference>
<dbReference type="InterPro" id="IPR002810">
    <property type="entry name" value="NfeD-like_C"/>
</dbReference>
<dbReference type="Proteomes" id="UP000676506">
    <property type="component" value="Chromosome 1"/>
</dbReference>
<dbReference type="PANTHER" id="PTHR33507:SF3">
    <property type="entry name" value="INNER MEMBRANE PROTEIN YBBJ"/>
    <property type="match status" value="1"/>
</dbReference>
<proteinExistence type="predicted"/>
<dbReference type="PANTHER" id="PTHR33507">
    <property type="entry name" value="INNER MEMBRANE PROTEIN YBBJ"/>
    <property type="match status" value="1"/>
</dbReference>
<sequence>MQDIAEYLWMAWLILAAVFAVAEISTVSFIALWFGIGAGAAALVAALGFSLPIQLLTFVGASTALTLSTRRIFLRWLNQSTAPVSPPDEVGLIGKRGLVVTGSRGSRSAAEVELDGTVWTALPVTGDQLTLGEECEVVRIEGNQLHVRPVQQTPDWKALKQTNERQVS</sequence>
<feature type="domain" description="NfeD-like C-terminal" evidence="6">
    <location>
        <begin position="91"/>
        <end position="149"/>
    </location>
</feature>
<dbReference type="InterPro" id="IPR012340">
    <property type="entry name" value="NA-bd_OB-fold"/>
</dbReference>
<dbReference type="EMBL" id="CP072648">
    <property type="protein sequence ID" value="QUW01938.1"/>
    <property type="molecule type" value="Genomic_DNA"/>
</dbReference>
<evidence type="ECO:0000256" key="5">
    <source>
        <dbReference type="SAM" id="Phobius"/>
    </source>
</evidence>
<dbReference type="Pfam" id="PF01957">
    <property type="entry name" value="NfeD"/>
    <property type="match status" value="1"/>
</dbReference>